<accession>A0AAV4NAX5</accession>
<gene>
    <name evidence="1" type="ORF">CEXT_130611</name>
</gene>
<name>A0AAV4NAX5_CAEEX</name>
<dbReference type="Proteomes" id="UP001054945">
    <property type="component" value="Unassembled WGS sequence"/>
</dbReference>
<dbReference type="AlphaFoldDB" id="A0AAV4NAX5"/>
<reference evidence="1 2" key="1">
    <citation type="submission" date="2021-06" db="EMBL/GenBank/DDBJ databases">
        <title>Caerostris extrusa draft genome.</title>
        <authorList>
            <person name="Kono N."/>
            <person name="Arakawa K."/>
        </authorList>
    </citation>
    <scope>NUCLEOTIDE SEQUENCE [LARGE SCALE GENOMIC DNA]</scope>
</reference>
<sequence length="113" mass="12759">MKKIAVESRPASQNPIIVSHCPNSRHHISVDLQTDNSLTDKNLDLYDGEKKICHLPFVYLCLLAYHTCICWHTKLVSAGIPNLCLLAYHTLCLLASVDYHRVNGNLLQLSKTF</sequence>
<proteinExistence type="predicted"/>
<evidence type="ECO:0000313" key="1">
    <source>
        <dbReference type="EMBL" id="GIX81465.1"/>
    </source>
</evidence>
<keyword evidence="2" id="KW-1185">Reference proteome</keyword>
<evidence type="ECO:0000313" key="2">
    <source>
        <dbReference type="Proteomes" id="UP001054945"/>
    </source>
</evidence>
<dbReference type="EMBL" id="BPLR01003132">
    <property type="protein sequence ID" value="GIX81465.1"/>
    <property type="molecule type" value="Genomic_DNA"/>
</dbReference>
<protein>
    <submittedName>
        <fullName evidence="1">Uncharacterized protein</fullName>
    </submittedName>
</protein>
<comment type="caution">
    <text evidence="1">The sequence shown here is derived from an EMBL/GenBank/DDBJ whole genome shotgun (WGS) entry which is preliminary data.</text>
</comment>
<organism evidence="1 2">
    <name type="scientific">Caerostris extrusa</name>
    <name type="common">Bark spider</name>
    <name type="synonym">Caerostris bankana</name>
    <dbReference type="NCBI Taxonomy" id="172846"/>
    <lineage>
        <taxon>Eukaryota</taxon>
        <taxon>Metazoa</taxon>
        <taxon>Ecdysozoa</taxon>
        <taxon>Arthropoda</taxon>
        <taxon>Chelicerata</taxon>
        <taxon>Arachnida</taxon>
        <taxon>Araneae</taxon>
        <taxon>Araneomorphae</taxon>
        <taxon>Entelegynae</taxon>
        <taxon>Araneoidea</taxon>
        <taxon>Araneidae</taxon>
        <taxon>Caerostris</taxon>
    </lineage>
</organism>